<reference evidence="4" key="1">
    <citation type="journal article" date="2019" name="Int. J. Syst. Evol. Microbiol.">
        <title>The Global Catalogue of Microorganisms (GCM) 10K type strain sequencing project: providing services to taxonomists for standard genome sequencing and annotation.</title>
        <authorList>
            <consortium name="The Broad Institute Genomics Platform"/>
            <consortium name="The Broad Institute Genome Sequencing Center for Infectious Disease"/>
            <person name="Wu L."/>
            <person name="Ma J."/>
        </authorList>
    </citation>
    <scope>NUCLEOTIDE SEQUENCE [LARGE SCALE GENOMIC DNA]</scope>
    <source>
        <strain evidence="4">NBRC 108755</strain>
    </source>
</reference>
<dbReference type="InterPro" id="IPR036573">
    <property type="entry name" value="CBM_sf_5/12"/>
</dbReference>
<dbReference type="InterPro" id="IPR003610">
    <property type="entry name" value="CBM5/12"/>
</dbReference>
<gene>
    <name evidence="3" type="ORF">GCM10025869_27750</name>
</gene>
<dbReference type="CDD" id="cd12215">
    <property type="entry name" value="ChiC_BD"/>
    <property type="match status" value="2"/>
</dbReference>
<dbReference type="Gene3D" id="2.10.10.20">
    <property type="entry name" value="Carbohydrate-binding module superfamily 5/12"/>
    <property type="match status" value="2"/>
</dbReference>
<dbReference type="Proteomes" id="UP001157069">
    <property type="component" value="Unassembled WGS sequence"/>
</dbReference>
<dbReference type="SUPFAM" id="SSF51055">
    <property type="entry name" value="Carbohydrate binding domain"/>
    <property type="match status" value="2"/>
</dbReference>
<comment type="caution">
    <text evidence="3">The sequence shown here is derived from an EMBL/GenBank/DDBJ whole genome shotgun (WGS) entry which is preliminary data.</text>
</comment>
<evidence type="ECO:0000256" key="1">
    <source>
        <dbReference type="ARBA" id="ARBA00022801"/>
    </source>
</evidence>
<dbReference type="SMART" id="SM00495">
    <property type="entry name" value="ChtBD3"/>
    <property type="match status" value="2"/>
</dbReference>
<sequence length="91" mass="9702">MSYDGSEYRALWWTQGETPGSAQVWVLVSACGDDGSDPGDPGDPGTAPAWSSTAVYTAGDLVSYQGVTYKALWWTQGDVPGTAQWGPWAQQ</sequence>
<dbReference type="EMBL" id="BSVA01000001">
    <property type="protein sequence ID" value="GMA92246.1"/>
    <property type="molecule type" value="Genomic_DNA"/>
</dbReference>
<keyword evidence="1" id="KW-0378">Hydrolase</keyword>
<feature type="domain" description="Chitin-binding type-3" evidence="2">
    <location>
        <begin position="1"/>
        <end position="28"/>
    </location>
</feature>
<accession>A0ABQ6JVA9</accession>
<protein>
    <recommendedName>
        <fullName evidence="2">Chitin-binding type-3 domain-containing protein</fullName>
    </recommendedName>
</protein>
<evidence type="ECO:0000259" key="2">
    <source>
        <dbReference type="SMART" id="SM00495"/>
    </source>
</evidence>
<evidence type="ECO:0000313" key="3">
    <source>
        <dbReference type="EMBL" id="GMA92246.1"/>
    </source>
</evidence>
<feature type="domain" description="Chitin-binding type-3" evidence="2">
    <location>
        <begin position="47"/>
        <end position="91"/>
    </location>
</feature>
<organism evidence="3 4">
    <name type="scientific">Homoserinibacter gongjuensis</name>
    <dbReference type="NCBI Taxonomy" id="1162968"/>
    <lineage>
        <taxon>Bacteria</taxon>
        <taxon>Bacillati</taxon>
        <taxon>Actinomycetota</taxon>
        <taxon>Actinomycetes</taxon>
        <taxon>Micrococcales</taxon>
        <taxon>Microbacteriaceae</taxon>
        <taxon>Homoserinibacter</taxon>
    </lineage>
</organism>
<evidence type="ECO:0000313" key="4">
    <source>
        <dbReference type="Proteomes" id="UP001157069"/>
    </source>
</evidence>
<name>A0ABQ6JVA9_9MICO</name>
<dbReference type="RefSeq" id="WP_284300922.1">
    <property type="nucleotide sequence ID" value="NZ_BSVA01000001.1"/>
</dbReference>
<keyword evidence="4" id="KW-1185">Reference proteome</keyword>
<dbReference type="Pfam" id="PF02839">
    <property type="entry name" value="CBM_5_12"/>
    <property type="match status" value="1"/>
</dbReference>
<proteinExistence type="predicted"/>